<reference evidence="1" key="1">
    <citation type="submission" date="2021-10" db="EMBL/GenBank/DDBJ databases">
        <title>Tropical sea cucumber genome reveals ecological adaptation and Cuvierian tubules defense mechanism.</title>
        <authorList>
            <person name="Chen T."/>
        </authorList>
    </citation>
    <scope>NUCLEOTIDE SEQUENCE</scope>
    <source>
        <strain evidence="1">Nanhai2018</strain>
        <tissue evidence="1">Muscle</tissue>
    </source>
</reference>
<evidence type="ECO:0000313" key="2">
    <source>
        <dbReference type="Proteomes" id="UP001152320"/>
    </source>
</evidence>
<gene>
    <name evidence="1" type="ORF">HOLleu_24859</name>
</gene>
<organism evidence="1 2">
    <name type="scientific">Holothuria leucospilota</name>
    <name type="common">Black long sea cucumber</name>
    <name type="synonym">Mertensiothuria leucospilota</name>
    <dbReference type="NCBI Taxonomy" id="206669"/>
    <lineage>
        <taxon>Eukaryota</taxon>
        <taxon>Metazoa</taxon>
        <taxon>Echinodermata</taxon>
        <taxon>Eleutherozoa</taxon>
        <taxon>Echinozoa</taxon>
        <taxon>Holothuroidea</taxon>
        <taxon>Aspidochirotacea</taxon>
        <taxon>Aspidochirotida</taxon>
        <taxon>Holothuriidae</taxon>
        <taxon>Holothuria</taxon>
    </lineage>
</organism>
<keyword evidence="2" id="KW-1185">Reference proteome</keyword>
<name>A0A9Q1BRZ7_HOLLE</name>
<evidence type="ECO:0000313" key="1">
    <source>
        <dbReference type="EMBL" id="KAJ8031613.1"/>
    </source>
</evidence>
<comment type="caution">
    <text evidence="1">The sequence shown here is derived from an EMBL/GenBank/DDBJ whole genome shotgun (WGS) entry which is preliminary data.</text>
</comment>
<proteinExistence type="predicted"/>
<dbReference type="AlphaFoldDB" id="A0A9Q1BRZ7"/>
<sequence>MIPTTNFSVIMPKYDWYQHRGDTLDANKMELNKSNDCFKLRLRQFHGPLSQWHSRPGEGRGVTPVNAVPPLSVLVYS</sequence>
<dbReference type="Proteomes" id="UP001152320">
    <property type="component" value="Chromosome 12"/>
</dbReference>
<dbReference type="EMBL" id="JAIZAY010000012">
    <property type="protein sequence ID" value="KAJ8031613.1"/>
    <property type="molecule type" value="Genomic_DNA"/>
</dbReference>
<accession>A0A9Q1BRZ7</accession>
<protein>
    <submittedName>
        <fullName evidence="1">Uncharacterized protein</fullName>
    </submittedName>
</protein>